<dbReference type="Pfam" id="PF11737">
    <property type="entry name" value="DUF3300"/>
    <property type="match status" value="1"/>
</dbReference>
<organism evidence="3 4">
    <name type="scientific">Gilvimarinus algae</name>
    <dbReference type="NCBI Taxonomy" id="3058037"/>
    <lineage>
        <taxon>Bacteria</taxon>
        <taxon>Pseudomonadati</taxon>
        <taxon>Pseudomonadota</taxon>
        <taxon>Gammaproteobacteria</taxon>
        <taxon>Cellvibrionales</taxon>
        <taxon>Cellvibrionaceae</taxon>
        <taxon>Gilvimarinus</taxon>
    </lineage>
</organism>
<dbReference type="EMBL" id="JAULRT010000035">
    <property type="protein sequence ID" value="MDO3381290.1"/>
    <property type="molecule type" value="Genomic_DNA"/>
</dbReference>
<dbReference type="InterPro" id="IPR021728">
    <property type="entry name" value="DUF3300"/>
</dbReference>
<dbReference type="PANTHER" id="PTHR40269">
    <property type="entry name" value="OUTER MEMBRANE PROTEIN-RELATED"/>
    <property type="match status" value="1"/>
</dbReference>
<feature type="compositionally biased region" description="Polar residues" evidence="1">
    <location>
        <begin position="345"/>
        <end position="363"/>
    </location>
</feature>
<dbReference type="RefSeq" id="WP_302711421.1">
    <property type="nucleotide sequence ID" value="NZ_JAULRT010000035.1"/>
</dbReference>
<feature type="compositionally biased region" description="Basic and acidic residues" evidence="1">
    <location>
        <begin position="275"/>
        <end position="318"/>
    </location>
</feature>
<reference evidence="3" key="1">
    <citation type="submission" date="2023-07" db="EMBL/GenBank/DDBJ databases">
        <title>Gilvimarinus algae sp. nov., isolated from the surface of Kelp.</title>
        <authorList>
            <person name="Sun Y.Y."/>
            <person name="Gong Y."/>
            <person name="Du Z.J."/>
        </authorList>
    </citation>
    <scope>NUCLEOTIDE SEQUENCE</scope>
    <source>
        <strain evidence="3">SDUM040014</strain>
    </source>
</reference>
<feature type="signal peptide" evidence="2">
    <location>
        <begin position="1"/>
        <end position="27"/>
    </location>
</feature>
<gene>
    <name evidence="3" type="ORF">QWI16_03835</name>
</gene>
<keyword evidence="4" id="KW-1185">Reference proteome</keyword>
<protein>
    <submittedName>
        <fullName evidence="3">DUF3300 domain-containing protein</fullName>
    </submittedName>
</protein>
<evidence type="ECO:0000256" key="1">
    <source>
        <dbReference type="SAM" id="MobiDB-lite"/>
    </source>
</evidence>
<sequence length="429" mass="49840">MASIKQFLCLTVLCALSLGCAANSTQAQGESVSPQRLQQLLAPIALYPDTVLTHILIAATYPLEVVQADRWAQQNSGLKGEKAVQAAEHQPWDPSVKALIAFPELLSRMSEDLLWTQELGEAFLADEGATLDAVQTLRQQAWDNGALKDMEHQEVVYEDRQIVIQPVRREVVYVPYYDTRVVYGSWAWSAYPPVYWPRPPRYSGGFYWGYHAPVGNWFYFSGFHWSHRTVVISQHRPYYHYHHHSYGYRQREVERWRHNPHHRRNVRYQTVNSRQHWDHNQPSYHRSERRHEQVTEQLRHHSSRRDAVFGQDQRRENVNRTVRPETQPQQSGADRATSITERRSNINTTPRSRAIMEQSQNQRRVPEARAPATERATPSPTLRPSRPEASDMRRQIQQSPRNINRSAGPSRHSGSPSSRRTVEMRGGRH</sequence>
<dbReference type="Proteomes" id="UP001168380">
    <property type="component" value="Unassembled WGS sequence"/>
</dbReference>
<dbReference type="PANTHER" id="PTHR40269:SF1">
    <property type="entry name" value="OUTER MEMBRANE PROTEIN"/>
    <property type="match status" value="1"/>
</dbReference>
<feature type="compositionally biased region" description="Polar residues" evidence="1">
    <location>
        <begin position="395"/>
        <end position="404"/>
    </location>
</feature>
<proteinExistence type="predicted"/>
<keyword evidence="2" id="KW-0732">Signal</keyword>
<feature type="chain" id="PRO_5045684072" evidence="2">
    <location>
        <begin position="28"/>
        <end position="429"/>
    </location>
</feature>
<dbReference type="PROSITE" id="PS51257">
    <property type="entry name" value="PROKAR_LIPOPROTEIN"/>
    <property type="match status" value="1"/>
</dbReference>
<comment type="caution">
    <text evidence="3">The sequence shown here is derived from an EMBL/GenBank/DDBJ whole genome shotgun (WGS) entry which is preliminary data.</text>
</comment>
<evidence type="ECO:0000313" key="4">
    <source>
        <dbReference type="Proteomes" id="UP001168380"/>
    </source>
</evidence>
<feature type="compositionally biased region" description="Basic and acidic residues" evidence="1">
    <location>
        <begin position="420"/>
        <end position="429"/>
    </location>
</feature>
<feature type="compositionally biased region" description="Low complexity" evidence="1">
    <location>
        <begin position="405"/>
        <end position="419"/>
    </location>
</feature>
<evidence type="ECO:0000256" key="2">
    <source>
        <dbReference type="SAM" id="SignalP"/>
    </source>
</evidence>
<name>A0ABT8TAY8_9GAMM</name>
<feature type="compositionally biased region" description="Basic and acidic residues" evidence="1">
    <location>
        <begin position="385"/>
        <end position="394"/>
    </location>
</feature>
<evidence type="ECO:0000313" key="3">
    <source>
        <dbReference type="EMBL" id="MDO3381290.1"/>
    </source>
</evidence>
<accession>A0ABT8TAY8</accession>
<feature type="region of interest" description="Disordered" evidence="1">
    <location>
        <begin position="270"/>
        <end position="429"/>
    </location>
</feature>